<dbReference type="Pfam" id="PF09770">
    <property type="entry name" value="PAT1"/>
    <property type="match status" value="1"/>
</dbReference>
<feature type="domain" description="mRNA decay factor PAT1" evidence="2">
    <location>
        <begin position="26"/>
        <end position="63"/>
    </location>
</feature>
<proteinExistence type="predicted"/>
<sequence length="585" mass="64740">MLARSARPEPDKEAVSKDFAIHTWGEDSYNGLGDTLQEGGDVLNGETFENGKVGKDFDFSSQASPDDLPMPTINFAVAASDSHPHHPSQAANQGSAEANDASAAGVFRAGSNAASAAAARPAAAPTTTRAFAMAHALQQQQFHQRTPPHMMPQSQSPRFHLHQQQILLLQKQQAEQQQQRRRQELQDQWRLEEIERQLRAQQLSDWGQGPNYHLNQRPPSGPSLMELQAMQAQQLRRQRSPAGFGDVHSAPNMQNMQRMPHDEQMQRRLLLSEMAQVEFLQNLQGDFITRIQVSQLVTQDPYADDFYAQVYGAILCSPVGLQSQDERVLKNWLRWRCWTGVSSERRNTLTKCDTVYGGTGGDDRQQCKNEREREGPPLTSGRNYKAAPQQLLQIDPNSVGASPTLPHASPQISRANAHPEGAAKEAAKEAAKLGRAALGDAAPVEGTIRKEPLTRRQVLVLLENFYDLFWKWNSILAITHLRKMKRLVKPGTRSVWTNVAVHYKVTSSASQHLSANVQHIDDVSTGTSALTALGPVNIDDIARIIALHSSVPLPPANMKTQPASPSSTSMAFRIAAQIDSLFWLN</sequence>
<feature type="compositionally biased region" description="Basic and acidic residues" evidence="1">
    <location>
        <begin position="361"/>
        <end position="375"/>
    </location>
</feature>
<dbReference type="Proteomes" id="UP000076532">
    <property type="component" value="Unassembled WGS sequence"/>
</dbReference>
<dbReference type="InterPro" id="IPR019167">
    <property type="entry name" value="PAT1_dom"/>
</dbReference>
<accession>A0A166FBU2</accession>
<gene>
    <name evidence="3" type="ORF">FIBSPDRAFT_894912</name>
</gene>
<dbReference type="OrthoDB" id="74835at2759"/>
<protein>
    <recommendedName>
        <fullName evidence="2">mRNA decay factor PAT1 domain-containing protein</fullName>
    </recommendedName>
</protein>
<organism evidence="3 4">
    <name type="scientific">Athelia psychrophila</name>
    <dbReference type="NCBI Taxonomy" id="1759441"/>
    <lineage>
        <taxon>Eukaryota</taxon>
        <taxon>Fungi</taxon>
        <taxon>Dikarya</taxon>
        <taxon>Basidiomycota</taxon>
        <taxon>Agaricomycotina</taxon>
        <taxon>Agaricomycetes</taxon>
        <taxon>Agaricomycetidae</taxon>
        <taxon>Atheliales</taxon>
        <taxon>Atheliaceae</taxon>
        <taxon>Athelia</taxon>
    </lineage>
</organism>
<evidence type="ECO:0000313" key="4">
    <source>
        <dbReference type="Proteomes" id="UP000076532"/>
    </source>
</evidence>
<dbReference type="EMBL" id="KV417591">
    <property type="protein sequence ID" value="KZP16638.1"/>
    <property type="molecule type" value="Genomic_DNA"/>
</dbReference>
<evidence type="ECO:0000259" key="2">
    <source>
        <dbReference type="Pfam" id="PF09770"/>
    </source>
</evidence>
<feature type="region of interest" description="Disordered" evidence="1">
    <location>
        <begin position="396"/>
        <end position="424"/>
    </location>
</feature>
<name>A0A166FBU2_9AGAM</name>
<evidence type="ECO:0000256" key="1">
    <source>
        <dbReference type="SAM" id="MobiDB-lite"/>
    </source>
</evidence>
<feature type="region of interest" description="Disordered" evidence="1">
    <location>
        <begin position="355"/>
        <end position="383"/>
    </location>
</feature>
<feature type="region of interest" description="Disordered" evidence="1">
    <location>
        <begin position="80"/>
        <end position="101"/>
    </location>
</feature>
<dbReference type="AlphaFoldDB" id="A0A166FBU2"/>
<reference evidence="3 4" key="1">
    <citation type="journal article" date="2016" name="Mol. Biol. Evol.">
        <title>Comparative Genomics of Early-Diverging Mushroom-Forming Fungi Provides Insights into the Origins of Lignocellulose Decay Capabilities.</title>
        <authorList>
            <person name="Nagy L.G."/>
            <person name="Riley R."/>
            <person name="Tritt A."/>
            <person name="Adam C."/>
            <person name="Daum C."/>
            <person name="Floudas D."/>
            <person name="Sun H."/>
            <person name="Yadav J.S."/>
            <person name="Pangilinan J."/>
            <person name="Larsson K.H."/>
            <person name="Matsuura K."/>
            <person name="Barry K."/>
            <person name="Labutti K."/>
            <person name="Kuo R."/>
            <person name="Ohm R.A."/>
            <person name="Bhattacharya S.S."/>
            <person name="Shirouzu T."/>
            <person name="Yoshinaga Y."/>
            <person name="Martin F.M."/>
            <person name="Grigoriev I.V."/>
            <person name="Hibbett D.S."/>
        </authorList>
    </citation>
    <scope>NUCLEOTIDE SEQUENCE [LARGE SCALE GENOMIC DNA]</scope>
    <source>
        <strain evidence="3 4">CBS 109695</strain>
    </source>
</reference>
<keyword evidence="4" id="KW-1185">Reference proteome</keyword>
<evidence type="ECO:0000313" key="3">
    <source>
        <dbReference type="EMBL" id="KZP16638.1"/>
    </source>
</evidence>
<dbReference type="STRING" id="436010.A0A166FBU2"/>